<evidence type="ECO:0000313" key="1">
    <source>
        <dbReference type="EMBL" id="MCX2743217.1"/>
    </source>
</evidence>
<dbReference type="Pfam" id="PF11964">
    <property type="entry name" value="SpoIIAA-like"/>
    <property type="match status" value="1"/>
</dbReference>
<dbReference type="Proteomes" id="UP001209885">
    <property type="component" value="Unassembled WGS sequence"/>
</dbReference>
<protein>
    <submittedName>
        <fullName evidence="1">STAS/SEC14 domain-containing protein</fullName>
    </submittedName>
</protein>
<keyword evidence="2" id="KW-1185">Reference proteome</keyword>
<organism evidence="1 2">
    <name type="scientific">Mangrovivirga halotolerans</name>
    <dbReference type="NCBI Taxonomy" id="2993936"/>
    <lineage>
        <taxon>Bacteria</taxon>
        <taxon>Pseudomonadati</taxon>
        <taxon>Bacteroidota</taxon>
        <taxon>Cytophagia</taxon>
        <taxon>Cytophagales</taxon>
        <taxon>Mangrovivirgaceae</taxon>
        <taxon>Mangrovivirga</taxon>
    </lineage>
</organism>
<comment type="caution">
    <text evidence="1">The sequence shown here is derived from an EMBL/GenBank/DDBJ whole genome shotgun (WGS) entry which is preliminary data.</text>
</comment>
<dbReference type="Gene3D" id="3.40.50.10600">
    <property type="entry name" value="SpoIIaa-like domains"/>
    <property type="match status" value="1"/>
</dbReference>
<accession>A0ABT3RNP9</accession>
<dbReference type="RefSeq" id="WP_266055592.1">
    <property type="nucleotide sequence ID" value="NZ_JAPFQN010000003.1"/>
</dbReference>
<dbReference type="SUPFAM" id="SSF52091">
    <property type="entry name" value="SpoIIaa-like"/>
    <property type="match status" value="1"/>
</dbReference>
<gene>
    <name evidence="1" type="ORF">OO013_05035</name>
</gene>
<dbReference type="EMBL" id="JAPFQN010000003">
    <property type="protein sequence ID" value="MCX2743217.1"/>
    <property type="molecule type" value="Genomic_DNA"/>
</dbReference>
<reference evidence="1 2" key="1">
    <citation type="submission" date="2022-11" db="EMBL/GenBank/DDBJ databases">
        <title>The characterization of three novel Bacteroidetes species and genomic analysis of their roles in tidal elemental geochemical cycles.</title>
        <authorList>
            <person name="Ma K."/>
        </authorList>
    </citation>
    <scope>NUCLEOTIDE SEQUENCE [LARGE SCALE GENOMIC DNA]</scope>
    <source>
        <strain evidence="1 2">M17</strain>
    </source>
</reference>
<evidence type="ECO:0000313" key="2">
    <source>
        <dbReference type="Proteomes" id="UP001209885"/>
    </source>
</evidence>
<dbReference type="InterPro" id="IPR021866">
    <property type="entry name" value="SpoIIAA-like"/>
</dbReference>
<sequence>MIDIKAEEHNIYMVASEKLDDKDYDRMLPLVKQKIEEYGQISWYFRMKNFKGWAPHAFWRDIKFDFENADKLNKVAVVGEKKWQELMADALKPFTSADVKYFDEENAAKAKEWIDNSN</sequence>
<proteinExistence type="predicted"/>
<name>A0ABT3RNP9_9BACT</name>
<dbReference type="InterPro" id="IPR036513">
    <property type="entry name" value="STAS_dom_sf"/>
</dbReference>
<dbReference type="InterPro" id="IPR038396">
    <property type="entry name" value="SpoIIAA-like_sf"/>
</dbReference>